<proteinExistence type="predicted"/>
<dbReference type="RefSeq" id="WP_209843571.1">
    <property type="nucleotide sequence ID" value="NZ_JAGGJP010000040.1"/>
</dbReference>
<organism evidence="2 3">
    <name type="scientific">Rubellimicrobium aerolatum</name>
    <dbReference type="NCBI Taxonomy" id="490979"/>
    <lineage>
        <taxon>Bacteria</taxon>
        <taxon>Pseudomonadati</taxon>
        <taxon>Pseudomonadota</taxon>
        <taxon>Alphaproteobacteria</taxon>
        <taxon>Rhodobacterales</taxon>
        <taxon>Roseobacteraceae</taxon>
        <taxon>Rubellimicrobium</taxon>
    </lineage>
</organism>
<sequence length="168" mass="17804">MLAAWPIRTDLSAGELRALARRQKEPRAAARMQAIVQALEGKSRADAARLADLERQALHEAAVRHDSEGLAGLHDRPKGHARPVLSAKLKRFALAGPDLARPGRTEWTRPSLAQEVARLLGKRLPGQPVAGAEAAGALGTTRPRGPQANAKAQEAFRKGGLAEAMAAA</sequence>
<evidence type="ECO:0000256" key="1">
    <source>
        <dbReference type="SAM" id="MobiDB-lite"/>
    </source>
</evidence>
<accession>A0ABW0SHK6</accession>
<comment type="caution">
    <text evidence="2">The sequence shown here is derived from an EMBL/GenBank/DDBJ whole genome shotgun (WGS) entry which is preliminary data.</text>
</comment>
<keyword evidence="3" id="KW-1185">Reference proteome</keyword>
<evidence type="ECO:0000313" key="3">
    <source>
        <dbReference type="Proteomes" id="UP001596056"/>
    </source>
</evidence>
<evidence type="ECO:0000313" key="2">
    <source>
        <dbReference type="EMBL" id="MFC5568396.1"/>
    </source>
</evidence>
<gene>
    <name evidence="2" type="ORF">ACFPOC_18555</name>
</gene>
<reference evidence="3" key="1">
    <citation type="journal article" date="2019" name="Int. J. Syst. Evol. Microbiol.">
        <title>The Global Catalogue of Microorganisms (GCM) 10K type strain sequencing project: providing services to taxonomists for standard genome sequencing and annotation.</title>
        <authorList>
            <consortium name="The Broad Institute Genomics Platform"/>
            <consortium name="The Broad Institute Genome Sequencing Center for Infectious Disease"/>
            <person name="Wu L."/>
            <person name="Ma J."/>
        </authorList>
    </citation>
    <scope>NUCLEOTIDE SEQUENCE [LARGE SCALE GENOMIC DNA]</scope>
    <source>
        <strain evidence="3">KACC 11588</strain>
    </source>
</reference>
<dbReference type="Proteomes" id="UP001596056">
    <property type="component" value="Unassembled WGS sequence"/>
</dbReference>
<dbReference type="EMBL" id="JBHSNA010000044">
    <property type="protein sequence ID" value="MFC5568396.1"/>
    <property type="molecule type" value="Genomic_DNA"/>
</dbReference>
<protein>
    <submittedName>
        <fullName evidence="2">Uncharacterized protein</fullName>
    </submittedName>
</protein>
<feature type="region of interest" description="Disordered" evidence="1">
    <location>
        <begin position="136"/>
        <end position="168"/>
    </location>
</feature>
<name>A0ABW0SHK6_9RHOB</name>